<organism evidence="2 3">
    <name type="scientific">Georgenia wutianyii</name>
    <dbReference type="NCBI Taxonomy" id="2585135"/>
    <lineage>
        <taxon>Bacteria</taxon>
        <taxon>Bacillati</taxon>
        <taxon>Actinomycetota</taxon>
        <taxon>Actinomycetes</taxon>
        <taxon>Micrococcales</taxon>
        <taxon>Bogoriellaceae</taxon>
        <taxon>Georgenia</taxon>
    </lineage>
</organism>
<dbReference type="SUPFAM" id="SSF140453">
    <property type="entry name" value="EsxAB dimer-like"/>
    <property type="match status" value="1"/>
</dbReference>
<evidence type="ECO:0000313" key="2">
    <source>
        <dbReference type="EMBL" id="QDB78203.1"/>
    </source>
</evidence>
<accession>A0ABX5VLK7</accession>
<proteinExistence type="inferred from homology"/>
<dbReference type="InterPro" id="IPR010310">
    <property type="entry name" value="T7SS_ESAT-6-like"/>
</dbReference>
<dbReference type="NCBIfam" id="TIGR03930">
    <property type="entry name" value="WXG100_ESAT6"/>
    <property type="match status" value="1"/>
</dbReference>
<name>A0ABX5VLK7_9MICO</name>
<protein>
    <recommendedName>
        <fullName evidence="1">ESAT-6-like protein</fullName>
    </recommendedName>
</protein>
<keyword evidence="3" id="KW-1185">Reference proteome</keyword>
<dbReference type="InterPro" id="IPR036689">
    <property type="entry name" value="ESAT-6-like_sf"/>
</dbReference>
<gene>
    <name evidence="2" type="ORF">FE251_01545</name>
</gene>
<comment type="similarity">
    <text evidence="1">Belongs to the WXG100 family.</text>
</comment>
<sequence>MTRFEVDSSEVHGAAARARESAAAIHAEVARMMTQLLDLQATWSGGAAQSFAEVAEEWRATQQLVEQSLAQITEALDHAGRTYAEAEANAHGLFAR</sequence>
<dbReference type="RefSeq" id="WP_139073472.1">
    <property type="nucleotide sequence ID" value="NZ_CP040899.1"/>
</dbReference>
<dbReference type="Pfam" id="PF06013">
    <property type="entry name" value="WXG100"/>
    <property type="match status" value="1"/>
</dbReference>
<evidence type="ECO:0000256" key="1">
    <source>
        <dbReference type="RuleBase" id="RU362001"/>
    </source>
</evidence>
<dbReference type="Gene3D" id="1.10.287.1060">
    <property type="entry name" value="ESAT-6-like"/>
    <property type="match status" value="1"/>
</dbReference>
<dbReference type="Proteomes" id="UP000313948">
    <property type="component" value="Chromosome"/>
</dbReference>
<reference evidence="2 3" key="1">
    <citation type="submission" date="2019-05" db="EMBL/GenBank/DDBJ databases">
        <title>Georgenia *** sp. nov., and Georgenia *** sp. nov., isolated from the intestinal contents of plateau pika (Ochotona curzoniae) in the Qinghai-Tibet plateau of China.</title>
        <authorList>
            <person name="Tian Z."/>
        </authorList>
    </citation>
    <scope>NUCLEOTIDE SEQUENCE [LARGE SCALE GENOMIC DNA]</scope>
    <source>
        <strain evidence="2 3">Z294</strain>
    </source>
</reference>
<evidence type="ECO:0000313" key="3">
    <source>
        <dbReference type="Proteomes" id="UP000313948"/>
    </source>
</evidence>
<dbReference type="EMBL" id="CP040899">
    <property type="protein sequence ID" value="QDB78203.1"/>
    <property type="molecule type" value="Genomic_DNA"/>
</dbReference>